<feature type="non-terminal residue" evidence="2">
    <location>
        <position position="1"/>
    </location>
</feature>
<name>A0A830B258_9LAMI</name>
<accession>A0A830B258</accession>
<comment type="caution">
    <text evidence="2">The sequence shown here is derived from an EMBL/GenBank/DDBJ whole genome shotgun (WGS) entry which is preliminary data.</text>
</comment>
<comment type="similarity">
    <text evidence="1">Belongs to the ARG7 family.</text>
</comment>
<dbReference type="Pfam" id="PF02519">
    <property type="entry name" value="Auxin_inducible"/>
    <property type="match status" value="1"/>
</dbReference>
<dbReference type="AlphaFoldDB" id="A0A830B258"/>
<evidence type="ECO:0000313" key="3">
    <source>
        <dbReference type="Proteomes" id="UP000653305"/>
    </source>
</evidence>
<evidence type="ECO:0000256" key="1">
    <source>
        <dbReference type="ARBA" id="ARBA00006974"/>
    </source>
</evidence>
<reference evidence="2" key="1">
    <citation type="submission" date="2020-07" db="EMBL/GenBank/DDBJ databases">
        <title>Ethylene signaling mediates host invasion by parasitic plants.</title>
        <authorList>
            <person name="Yoshida S."/>
        </authorList>
    </citation>
    <scope>NUCLEOTIDE SEQUENCE</scope>
    <source>
        <strain evidence="2">Okayama</strain>
    </source>
</reference>
<proteinExistence type="inferred from homology"/>
<sequence>SVKKKKRLAEDQKGHFAVYIGFERKEVVCIPVSHLNDWLFQEFIFQAKEEYGFENPIREYGCFYFVPHLLRDHMKAGDMRIRGKAL</sequence>
<keyword evidence="3" id="KW-1185">Reference proteome</keyword>
<evidence type="ECO:0000313" key="2">
    <source>
        <dbReference type="EMBL" id="GFP80776.1"/>
    </source>
</evidence>
<protein>
    <submittedName>
        <fullName evidence="2">Indole-3-acetic acid-induced protein arg7</fullName>
    </submittedName>
</protein>
<dbReference type="Proteomes" id="UP000653305">
    <property type="component" value="Unassembled WGS sequence"/>
</dbReference>
<dbReference type="EMBL" id="BMAC01000023">
    <property type="protein sequence ID" value="GFP80776.1"/>
    <property type="molecule type" value="Genomic_DNA"/>
</dbReference>
<gene>
    <name evidence="2" type="ORF">PHJA_000220900</name>
</gene>
<organism evidence="2 3">
    <name type="scientific">Phtheirospermum japonicum</name>
    <dbReference type="NCBI Taxonomy" id="374723"/>
    <lineage>
        <taxon>Eukaryota</taxon>
        <taxon>Viridiplantae</taxon>
        <taxon>Streptophyta</taxon>
        <taxon>Embryophyta</taxon>
        <taxon>Tracheophyta</taxon>
        <taxon>Spermatophyta</taxon>
        <taxon>Magnoliopsida</taxon>
        <taxon>eudicotyledons</taxon>
        <taxon>Gunneridae</taxon>
        <taxon>Pentapetalae</taxon>
        <taxon>asterids</taxon>
        <taxon>lamiids</taxon>
        <taxon>Lamiales</taxon>
        <taxon>Orobanchaceae</taxon>
        <taxon>Orobanchaceae incertae sedis</taxon>
        <taxon>Phtheirospermum</taxon>
    </lineage>
</organism>
<dbReference type="GO" id="GO:0009733">
    <property type="term" value="P:response to auxin"/>
    <property type="evidence" value="ECO:0007669"/>
    <property type="project" value="InterPro"/>
</dbReference>
<dbReference type="PANTHER" id="PTHR31929">
    <property type="entry name" value="SAUR-LIKE AUXIN-RESPONSIVE PROTEIN FAMILY-RELATED"/>
    <property type="match status" value="1"/>
</dbReference>
<dbReference type="InterPro" id="IPR003676">
    <property type="entry name" value="SAUR_fam"/>
</dbReference>